<dbReference type="Proteomes" id="UP000609531">
    <property type="component" value="Unassembled WGS sequence"/>
</dbReference>
<evidence type="ECO:0000313" key="3">
    <source>
        <dbReference type="Proteomes" id="UP000609531"/>
    </source>
</evidence>
<organism evidence="2 3">
    <name type="scientific">Acuticoccus mangrovi</name>
    <dbReference type="NCBI Taxonomy" id="2796142"/>
    <lineage>
        <taxon>Bacteria</taxon>
        <taxon>Pseudomonadati</taxon>
        <taxon>Pseudomonadota</taxon>
        <taxon>Alphaproteobacteria</taxon>
        <taxon>Hyphomicrobiales</taxon>
        <taxon>Amorphaceae</taxon>
        <taxon>Acuticoccus</taxon>
    </lineage>
</organism>
<protein>
    <recommendedName>
        <fullName evidence="4">Polysaccharide deacetylase</fullName>
    </recommendedName>
</protein>
<keyword evidence="3" id="KW-1185">Reference proteome</keyword>
<evidence type="ECO:0000313" key="2">
    <source>
        <dbReference type="EMBL" id="MBJ3776579.1"/>
    </source>
</evidence>
<dbReference type="AlphaFoldDB" id="A0A934MLQ4"/>
<dbReference type="EMBL" id="JAEKJA010000010">
    <property type="protein sequence ID" value="MBJ3776579.1"/>
    <property type="molecule type" value="Genomic_DNA"/>
</dbReference>
<dbReference type="GO" id="GO:0005975">
    <property type="term" value="P:carbohydrate metabolic process"/>
    <property type="evidence" value="ECO:0007669"/>
    <property type="project" value="InterPro"/>
</dbReference>
<proteinExistence type="predicted"/>
<sequence>MTLSAPAASAPATSAPATSAPAASGDVEIVWLVDLDPPSEIGGGRAFYPARPGAPEPDEKKVLGRLDAVLSAIREGADGAATVTLHTSPRYRDTFLREPYRSVWDDYRAAGAALALHPHEDRVDGTNLYDDGAHLAELIPGFVARAREAGITFEAFRSGFFAFHPDLPRLLAEAGVALDLSAGPGQHDASRNIDWPVASEAEDYFAPTPLREIPIGWSGEGTDLARDYLFNERAGPDDLRRTWDAVVRRAADGTGPRRVNFLTHAYGLAHPVWRPQALDFIAYAGANGGRVVRVQDLVPTAASTQGHRQ</sequence>
<accession>A0A934MLQ4</accession>
<dbReference type="InterPro" id="IPR011330">
    <property type="entry name" value="Glyco_hydro/deAcase_b/a-brl"/>
</dbReference>
<dbReference type="SUPFAM" id="SSF88713">
    <property type="entry name" value="Glycoside hydrolase/deacetylase"/>
    <property type="match status" value="1"/>
</dbReference>
<feature type="region of interest" description="Disordered" evidence="1">
    <location>
        <begin position="1"/>
        <end position="20"/>
    </location>
</feature>
<gene>
    <name evidence="2" type="ORF">JCR33_12810</name>
</gene>
<evidence type="ECO:0008006" key="4">
    <source>
        <dbReference type="Google" id="ProtNLM"/>
    </source>
</evidence>
<reference evidence="2" key="1">
    <citation type="submission" date="2020-12" db="EMBL/GenBank/DDBJ databases">
        <title>Bacterial taxonomy.</title>
        <authorList>
            <person name="Pan X."/>
        </authorList>
    </citation>
    <scope>NUCLEOTIDE SEQUENCE</scope>
    <source>
        <strain evidence="2">B2012</strain>
    </source>
</reference>
<evidence type="ECO:0000256" key="1">
    <source>
        <dbReference type="SAM" id="MobiDB-lite"/>
    </source>
</evidence>
<name>A0A934MLQ4_9HYPH</name>
<dbReference type="RefSeq" id="WP_198882484.1">
    <property type="nucleotide sequence ID" value="NZ_JAEKJA010000010.1"/>
</dbReference>
<comment type="caution">
    <text evidence="2">The sequence shown here is derived from an EMBL/GenBank/DDBJ whole genome shotgun (WGS) entry which is preliminary data.</text>
</comment>
<dbReference type="Gene3D" id="3.20.20.370">
    <property type="entry name" value="Glycoside hydrolase/deacetylase"/>
    <property type="match status" value="1"/>
</dbReference>